<keyword evidence="3" id="KW-1185">Reference proteome</keyword>
<protein>
    <submittedName>
        <fullName evidence="2">Uncharacterized protein</fullName>
    </submittedName>
</protein>
<evidence type="ECO:0000313" key="3">
    <source>
        <dbReference type="Proteomes" id="UP000292027"/>
    </source>
</evidence>
<feature type="compositionally biased region" description="Basic and acidic residues" evidence="1">
    <location>
        <begin position="216"/>
        <end position="229"/>
    </location>
</feature>
<gene>
    <name evidence="2" type="ORF">EV645_8001</name>
</gene>
<comment type="caution">
    <text evidence="2">The sequence shown here is derived from an EMBL/GenBank/DDBJ whole genome shotgun (WGS) entry which is preliminary data.</text>
</comment>
<evidence type="ECO:0000313" key="2">
    <source>
        <dbReference type="EMBL" id="RZU01897.1"/>
    </source>
</evidence>
<name>A0A4Q7VYQ6_9ACTN</name>
<proteinExistence type="predicted"/>
<dbReference type="Proteomes" id="UP000292027">
    <property type="component" value="Unassembled WGS sequence"/>
</dbReference>
<dbReference type="AlphaFoldDB" id="A0A4Q7VYQ6"/>
<dbReference type="EMBL" id="SHKR01000018">
    <property type="protein sequence ID" value="RZU01897.1"/>
    <property type="molecule type" value="Genomic_DNA"/>
</dbReference>
<feature type="region of interest" description="Disordered" evidence="1">
    <location>
        <begin position="211"/>
        <end position="278"/>
    </location>
</feature>
<feature type="region of interest" description="Disordered" evidence="1">
    <location>
        <begin position="1"/>
        <end position="22"/>
    </location>
</feature>
<organism evidence="2 3">
    <name type="scientific">Kribbella rubisoli</name>
    <dbReference type="NCBI Taxonomy" id="3075929"/>
    <lineage>
        <taxon>Bacteria</taxon>
        <taxon>Bacillati</taxon>
        <taxon>Actinomycetota</taxon>
        <taxon>Actinomycetes</taxon>
        <taxon>Propionibacteriales</taxon>
        <taxon>Kribbellaceae</taxon>
        <taxon>Kribbella</taxon>
    </lineage>
</organism>
<reference evidence="2 3" key="1">
    <citation type="journal article" date="2015" name="Stand. Genomic Sci.">
        <title>Genomic Encyclopedia of Bacterial and Archaeal Type Strains, Phase III: the genomes of soil and plant-associated and newly described type strains.</title>
        <authorList>
            <person name="Whitman W.B."/>
            <person name="Woyke T."/>
            <person name="Klenk H.P."/>
            <person name="Zhou Y."/>
            <person name="Lilburn T.G."/>
            <person name="Beck B.J."/>
            <person name="De Vos P."/>
            <person name="Vandamme P."/>
            <person name="Eisen J.A."/>
            <person name="Garrity G."/>
            <person name="Hugenholtz P."/>
            <person name="Kyrpides N.C."/>
        </authorList>
    </citation>
    <scope>NUCLEOTIDE SEQUENCE [LARGE SCALE GENOMIC DNA]</scope>
    <source>
        <strain evidence="2 3">VKM Ac-2540</strain>
    </source>
</reference>
<sequence length="278" mass="29589">MAPHMTAIAAPVAADRDQQRRGPPAEWLVGQLPVDGVPRGPFATATATPLVGFEDSAREDRAIRLEALPRDDQPKLVEAAEGSQIGMGGRVGALADGSVGHVEVFQNERVGAFILGRPRCPSLDRHANARYTLICEEPINDSCPLWMAIGAAGSIASTASTSAHPRRSPPSSRPAERAFVDPGFDVVHARLGVGPHLRQLALRVPLSWPPAAARPCPRDRGRPGPDRSARGVGLATRWPQCALSPAHPTYASRVPRIMSKSPSRPSTGRRLHSPANTS</sequence>
<accession>A0A4Q7VYQ6</accession>
<evidence type="ECO:0000256" key="1">
    <source>
        <dbReference type="SAM" id="MobiDB-lite"/>
    </source>
</evidence>